<dbReference type="OrthoDB" id="2450450at2"/>
<name>A0A7X3FKA6_9BACL</name>
<dbReference type="EMBL" id="RHLK01000011">
    <property type="protein sequence ID" value="MVP01304.1"/>
    <property type="molecule type" value="Genomic_DNA"/>
</dbReference>
<dbReference type="InterPro" id="IPR056905">
    <property type="entry name" value="YfjL_C"/>
</dbReference>
<accession>A0A7X3FKA6</accession>
<organism evidence="3 4">
    <name type="scientific">Paenibacillus lutrae</name>
    <dbReference type="NCBI Taxonomy" id="2078573"/>
    <lineage>
        <taxon>Bacteria</taxon>
        <taxon>Bacillati</taxon>
        <taxon>Bacillota</taxon>
        <taxon>Bacilli</taxon>
        <taxon>Bacillales</taxon>
        <taxon>Paenibacillaceae</taxon>
        <taxon>Paenibacillus</taxon>
    </lineage>
</organism>
<reference evidence="3 4" key="1">
    <citation type="journal article" date="2019" name="Microorganisms">
        <title>Paenibacillus lutrae sp. nov., A Chitinolytic Species Isolated from A River Otter in Castril Natural Park, Granada, Spain.</title>
        <authorList>
            <person name="Rodriguez M."/>
            <person name="Reina J.C."/>
            <person name="Bejar V."/>
            <person name="Llamas I."/>
        </authorList>
    </citation>
    <scope>NUCLEOTIDE SEQUENCE [LARGE SCALE GENOMIC DNA]</scope>
    <source>
        <strain evidence="3 4">N10</strain>
    </source>
</reference>
<gene>
    <name evidence="3" type="ORF">EDM21_17550</name>
</gene>
<evidence type="ECO:0000259" key="2">
    <source>
        <dbReference type="Pfam" id="PF25425"/>
    </source>
</evidence>
<dbReference type="Proteomes" id="UP000490800">
    <property type="component" value="Unassembled WGS sequence"/>
</dbReference>
<feature type="domain" description="YfjL-like N-terminal" evidence="2">
    <location>
        <begin position="4"/>
        <end position="102"/>
    </location>
</feature>
<dbReference type="AlphaFoldDB" id="A0A7X3FKA6"/>
<dbReference type="Pfam" id="PF25425">
    <property type="entry name" value="YfjL_N"/>
    <property type="match status" value="1"/>
</dbReference>
<keyword evidence="4" id="KW-1185">Reference proteome</keyword>
<evidence type="ECO:0000313" key="4">
    <source>
        <dbReference type="Proteomes" id="UP000490800"/>
    </source>
</evidence>
<evidence type="ECO:0000313" key="3">
    <source>
        <dbReference type="EMBL" id="MVP01304.1"/>
    </source>
</evidence>
<dbReference type="RefSeq" id="WP_157337580.1">
    <property type="nucleotide sequence ID" value="NZ_RHLK01000011.1"/>
</dbReference>
<dbReference type="Pfam" id="PF24911">
    <property type="entry name" value="YfjL_C"/>
    <property type="match status" value="1"/>
</dbReference>
<comment type="caution">
    <text evidence="3">The sequence shown here is derived from an EMBL/GenBank/DDBJ whole genome shotgun (WGS) entry which is preliminary data.</text>
</comment>
<proteinExistence type="predicted"/>
<dbReference type="InterPro" id="IPR057359">
    <property type="entry name" value="YfjL_N"/>
</dbReference>
<protein>
    <submittedName>
        <fullName evidence="3">Uncharacterized protein</fullName>
    </submittedName>
</protein>
<evidence type="ECO:0000259" key="1">
    <source>
        <dbReference type="Pfam" id="PF24911"/>
    </source>
</evidence>
<feature type="domain" description="YfjL-like C-terminal" evidence="1">
    <location>
        <begin position="119"/>
        <end position="240"/>
    </location>
</feature>
<sequence>MKKKRKVLYLALLIVLVVCVGSLYNSLNGNPVSKWLAKRELQQFITKTYPDKELRIKEGMYNFKFKTYHFAVVEIGTTGDKGAAIEHEFEVRGLKPEVVTDGIRMDNLDLALMEKLSEQAGAEIKQKIAAKVAAVKNVTVQLQVVQGQMASGTAWSKSLKFDEPLYIHIVLDSTKASKEEVLAAAQDIQSLLNAEGYDYRSFTINGNVMGDEDAGAKDEFGYVKYSIGVDKNSKKTLKDVREFSDK</sequence>